<evidence type="ECO:0000313" key="2">
    <source>
        <dbReference type="EMBL" id="GLB50514.1"/>
    </source>
</evidence>
<keyword evidence="1" id="KW-0732">Signal</keyword>
<name>A0ABQ5MMA4_9FLAO</name>
<evidence type="ECO:0008006" key="4">
    <source>
        <dbReference type="Google" id="ProtNLM"/>
    </source>
</evidence>
<accession>A0ABQ5MMA4</accession>
<dbReference type="RefSeq" id="WP_281766141.1">
    <property type="nucleotide sequence ID" value="NZ_BRVO01000003.1"/>
</dbReference>
<proteinExistence type="predicted"/>
<keyword evidence="3" id="KW-1185">Reference proteome</keyword>
<evidence type="ECO:0000313" key="3">
    <source>
        <dbReference type="Proteomes" id="UP001143543"/>
    </source>
</evidence>
<sequence length="117" mass="13083">MKKIYYILLVMLFGACTSHTFEDISEDPVIIEEDVTYTTNVKQIIDGNCVSCHAPGQTASFRPLTTYAEVKTAVENTNLLDRIQRQNGEGGLMPTSGRMPQNTIDIILQWNTDGLQE</sequence>
<evidence type="ECO:0000256" key="1">
    <source>
        <dbReference type="SAM" id="SignalP"/>
    </source>
</evidence>
<organism evidence="2 3">
    <name type="scientific">Neptunitalea lumnitzerae</name>
    <dbReference type="NCBI Taxonomy" id="2965509"/>
    <lineage>
        <taxon>Bacteria</taxon>
        <taxon>Pseudomonadati</taxon>
        <taxon>Bacteroidota</taxon>
        <taxon>Flavobacteriia</taxon>
        <taxon>Flavobacteriales</taxon>
        <taxon>Flavobacteriaceae</taxon>
        <taxon>Neptunitalea</taxon>
    </lineage>
</organism>
<dbReference type="Proteomes" id="UP001143543">
    <property type="component" value="Unassembled WGS sequence"/>
</dbReference>
<feature type="chain" id="PRO_5045316019" description="Cytochrome c domain-containing protein" evidence="1">
    <location>
        <begin position="21"/>
        <end position="117"/>
    </location>
</feature>
<gene>
    <name evidence="2" type="ORF">Y10_28820</name>
</gene>
<comment type="caution">
    <text evidence="2">The sequence shown here is derived from an EMBL/GenBank/DDBJ whole genome shotgun (WGS) entry which is preliminary data.</text>
</comment>
<dbReference type="EMBL" id="BRVO01000003">
    <property type="protein sequence ID" value="GLB50514.1"/>
    <property type="molecule type" value="Genomic_DNA"/>
</dbReference>
<dbReference type="PROSITE" id="PS51257">
    <property type="entry name" value="PROKAR_LIPOPROTEIN"/>
    <property type="match status" value="1"/>
</dbReference>
<protein>
    <recommendedName>
        <fullName evidence="4">Cytochrome c domain-containing protein</fullName>
    </recommendedName>
</protein>
<feature type="signal peptide" evidence="1">
    <location>
        <begin position="1"/>
        <end position="20"/>
    </location>
</feature>
<reference evidence="2" key="1">
    <citation type="submission" date="2022-07" db="EMBL/GenBank/DDBJ databases">
        <title>Taxonomy of Novel Oxalotrophic and Methylotrophic Bacteria.</title>
        <authorList>
            <person name="Sahin N."/>
            <person name="Tani A."/>
        </authorList>
    </citation>
    <scope>NUCLEOTIDE SEQUENCE</scope>
    <source>
        <strain evidence="2">Y10</strain>
    </source>
</reference>